<accession>A0ABP7K6M7</accession>
<feature type="region of interest" description="Disordered" evidence="1">
    <location>
        <begin position="79"/>
        <end position="130"/>
    </location>
</feature>
<sequence>MRAGIAIALTSLIPLAATAQVFTPGENFLLNWDVNEDGVVTRAEVDVRRADMFYAFDGDENGALDTEEMGWLDETAKMSRDAQDRPGMGNRQGGQKAGNAAGQGLGNGQTPPGQGGALASRGGGLNRQEAQSAMLSARLGPYDHAILDTNGDGLLSRAEFMKGSDMWMAGRDRNKDRVITSADFGQ</sequence>
<dbReference type="Pfam" id="PF13202">
    <property type="entry name" value="EF-hand_5"/>
    <property type="match status" value="2"/>
</dbReference>
<evidence type="ECO:0000313" key="4">
    <source>
        <dbReference type="EMBL" id="GAA3867159.1"/>
    </source>
</evidence>
<dbReference type="RefSeq" id="WP_344846258.1">
    <property type="nucleotide sequence ID" value="NZ_BAABDF010000007.1"/>
</dbReference>
<dbReference type="InterPro" id="IPR018247">
    <property type="entry name" value="EF_Hand_1_Ca_BS"/>
</dbReference>
<name>A0ABP7K6M7_9RHOB</name>
<dbReference type="InterPro" id="IPR002048">
    <property type="entry name" value="EF_hand_dom"/>
</dbReference>
<keyword evidence="5" id="KW-1185">Reference proteome</keyword>
<protein>
    <submittedName>
        <fullName evidence="4">EF-hand domain-containing protein</fullName>
    </submittedName>
</protein>
<feature type="signal peptide" evidence="2">
    <location>
        <begin position="1"/>
        <end position="19"/>
    </location>
</feature>
<evidence type="ECO:0000313" key="5">
    <source>
        <dbReference type="Proteomes" id="UP001399917"/>
    </source>
</evidence>
<reference evidence="5" key="1">
    <citation type="journal article" date="2019" name="Int. J. Syst. Evol. Microbiol.">
        <title>The Global Catalogue of Microorganisms (GCM) 10K type strain sequencing project: providing services to taxonomists for standard genome sequencing and annotation.</title>
        <authorList>
            <consortium name="The Broad Institute Genomics Platform"/>
            <consortium name="The Broad Institute Genome Sequencing Center for Infectious Disease"/>
            <person name="Wu L."/>
            <person name="Ma J."/>
        </authorList>
    </citation>
    <scope>NUCLEOTIDE SEQUENCE [LARGE SCALE GENOMIC DNA]</scope>
    <source>
        <strain evidence="5">JCM 17190</strain>
    </source>
</reference>
<dbReference type="InterPro" id="IPR011992">
    <property type="entry name" value="EF-hand-dom_pair"/>
</dbReference>
<feature type="domain" description="EF-hand" evidence="3">
    <location>
        <begin position="51"/>
        <end position="69"/>
    </location>
</feature>
<evidence type="ECO:0000256" key="2">
    <source>
        <dbReference type="SAM" id="SignalP"/>
    </source>
</evidence>
<evidence type="ECO:0000256" key="1">
    <source>
        <dbReference type="SAM" id="MobiDB-lite"/>
    </source>
</evidence>
<keyword evidence="2" id="KW-0732">Signal</keyword>
<dbReference type="EMBL" id="BAABDF010000007">
    <property type="protein sequence ID" value="GAA3867159.1"/>
    <property type="molecule type" value="Genomic_DNA"/>
</dbReference>
<dbReference type="Gene3D" id="1.10.238.10">
    <property type="entry name" value="EF-hand"/>
    <property type="match status" value="1"/>
</dbReference>
<dbReference type="Proteomes" id="UP001399917">
    <property type="component" value="Unassembled WGS sequence"/>
</dbReference>
<comment type="caution">
    <text evidence="4">The sequence shown here is derived from an EMBL/GenBank/DDBJ whole genome shotgun (WGS) entry which is preliminary data.</text>
</comment>
<feature type="domain" description="EF-hand" evidence="3">
    <location>
        <begin position="147"/>
        <end position="162"/>
    </location>
</feature>
<evidence type="ECO:0000259" key="3">
    <source>
        <dbReference type="Pfam" id="PF13202"/>
    </source>
</evidence>
<dbReference type="SUPFAM" id="SSF47473">
    <property type="entry name" value="EF-hand"/>
    <property type="match status" value="1"/>
</dbReference>
<feature type="chain" id="PRO_5045044394" evidence="2">
    <location>
        <begin position="20"/>
        <end position="186"/>
    </location>
</feature>
<feature type="compositionally biased region" description="Gly residues" evidence="1">
    <location>
        <begin position="90"/>
        <end position="125"/>
    </location>
</feature>
<proteinExistence type="predicted"/>
<dbReference type="PROSITE" id="PS00018">
    <property type="entry name" value="EF_HAND_1"/>
    <property type="match status" value="3"/>
</dbReference>
<gene>
    <name evidence="4" type="ORF">GCM10022404_16580</name>
</gene>
<organism evidence="4 5">
    <name type="scientific">Celeribacter arenosi</name>
    <dbReference type="NCBI Taxonomy" id="792649"/>
    <lineage>
        <taxon>Bacteria</taxon>
        <taxon>Pseudomonadati</taxon>
        <taxon>Pseudomonadota</taxon>
        <taxon>Alphaproteobacteria</taxon>
        <taxon>Rhodobacterales</taxon>
        <taxon>Roseobacteraceae</taxon>
        <taxon>Celeribacter</taxon>
    </lineage>
</organism>